<reference evidence="2" key="1">
    <citation type="submission" date="2021-01" db="EMBL/GenBank/DDBJ databases">
        <authorList>
            <person name="Corre E."/>
            <person name="Pelletier E."/>
            <person name="Niang G."/>
            <person name="Scheremetjew M."/>
            <person name="Finn R."/>
            <person name="Kale V."/>
            <person name="Holt S."/>
            <person name="Cochrane G."/>
            <person name="Meng A."/>
            <person name="Brown T."/>
            <person name="Cohen L."/>
        </authorList>
    </citation>
    <scope>NUCLEOTIDE SEQUENCE</scope>
    <source>
        <strain evidence="2">CCMP645</strain>
    </source>
</reference>
<organism evidence="2">
    <name type="scientific">Chrysotila carterae</name>
    <name type="common">Marine alga</name>
    <name type="synonym">Syracosphaera carterae</name>
    <dbReference type="NCBI Taxonomy" id="13221"/>
    <lineage>
        <taxon>Eukaryota</taxon>
        <taxon>Haptista</taxon>
        <taxon>Haptophyta</taxon>
        <taxon>Prymnesiophyceae</taxon>
        <taxon>Isochrysidales</taxon>
        <taxon>Isochrysidaceae</taxon>
        <taxon>Chrysotila</taxon>
    </lineage>
</organism>
<dbReference type="AlphaFoldDB" id="A0A7S4BWH7"/>
<accession>A0A7S4BWH7</accession>
<evidence type="ECO:0000259" key="1">
    <source>
        <dbReference type="Pfam" id="PF00248"/>
    </source>
</evidence>
<sequence length="398" mass="42866">MAEGVAQAAAGAARRVKLGSLNVSKVCLGTMTFGSMSNQDTAFEILDRFIELGGNFIDTAEMYPVPVKAEYAGESEYIIGRWLKARAGRIKRDEIVIASKVSGPRAAAGPFVVANRARALGHPAGDGNVAADFSPGQLRQSCEASLARLGIECLDLFQLHWPERHVPKWGAGQYVKEEEEADEGRDLQGFDSVVSTIGALIAEGKVKEWGISNETSYGVAQACEAAKRNGVRPPVSIQNDFSLCYRIFESELAESCSTKHYNIGLIAYGVLNGGALSGKYLRGGATASSRFNFCSGFQPRYHSDRANAAIELRARTCEFASSISCNSSAAFVRSCSLAWMTSSLPCPRSTPQASSRTSLHVAICTPDCSAYFFARFSAHTEVCPPLSLLPLRTFRVLS</sequence>
<gene>
    <name evidence="2" type="ORF">PCAR00345_LOCUS31961</name>
</gene>
<dbReference type="InterPro" id="IPR036812">
    <property type="entry name" value="NAD(P)_OxRdtase_dom_sf"/>
</dbReference>
<dbReference type="SUPFAM" id="SSF51430">
    <property type="entry name" value="NAD(P)-linked oxidoreductase"/>
    <property type="match status" value="1"/>
</dbReference>
<dbReference type="EMBL" id="HBIZ01049951">
    <property type="protein sequence ID" value="CAE0779322.1"/>
    <property type="molecule type" value="Transcribed_RNA"/>
</dbReference>
<dbReference type="InterPro" id="IPR050523">
    <property type="entry name" value="AKR_Detox_Biosynth"/>
</dbReference>
<dbReference type="Pfam" id="PF00248">
    <property type="entry name" value="Aldo_ket_red"/>
    <property type="match status" value="1"/>
</dbReference>
<feature type="domain" description="NADP-dependent oxidoreductase" evidence="1">
    <location>
        <begin position="25"/>
        <end position="286"/>
    </location>
</feature>
<dbReference type="InterPro" id="IPR023210">
    <property type="entry name" value="NADP_OxRdtase_dom"/>
</dbReference>
<protein>
    <recommendedName>
        <fullName evidence="1">NADP-dependent oxidoreductase domain-containing protein</fullName>
    </recommendedName>
</protein>
<dbReference type="PANTHER" id="PTHR43364:SF17">
    <property type="entry name" value="ALDO KETO REDUCTASE"/>
    <property type="match status" value="1"/>
</dbReference>
<proteinExistence type="predicted"/>
<name>A0A7S4BWH7_CHRCT</name>
<dbReference type="PANTHER" id="PTHR43364">
    <property type="entry name" value="NADH-SPECIFIC METHYLGLYOXAL REDUCTASE-RELATED"/>
    <property type="match status" value="1"/>
</dbReference>
<evidence type="ECO:0000313" key="2">
    <source>
        <dbReference type="EMBL" id="CAE0779322.1"/>
    </source>
</evidence>
<dbReference type="Gene3D" id="3.20.20.100">
    <property type="entry name" value="NADP-dependent oxidoreductase domain"/>
    <property type="match status" value="1"/>
</dbReference>